<name>A0A4X2L2N2_VOMUR</name>
<dbReference type="AlphaFoldDB" id="A0A4X2L2N2"/>
<evidence type="ECO:0000256" key="2">
    <source>
        <dbReference type="ARBA" id="ARBA00022475"/>
    </source>
</evidence>
<keyword evidence="8" id="KW-1015">Disulfide bond</keyword>
<dbReference type="PANTHER" id="PTHR11738:SF179">
    <property type="entry name" value="LEUKOCYTE IMMUNOGLOBULIN-LIKE RECEPTOR SUBFAMILY A MEMBER 5"/>
    <property type="match status" value="1"/>
</dbReference>
<dbReference type="SMART" id="SM00409">
    <property type="entry name" value="IG"/>
    <property type="match status" value="2"/>
</dbReference>
<keyword evidence="4 12" id="KW-0732">Signal</keyword>
<keyword evidence="6" id="KW-1133">Transmembrane helix</keyword>
<dbReference type="InterPro" id="IPR003599">
    <property type="entry name" value="Ig_sub"/>
</dbReference>
<dbReference type="Pfam" id="PF13895">
    <property type="entry name" value="Ig_2"/>
    <property type="match status" value="1"/>
</dbReference>
<evidence type="ECO:0000256" key="9">
    <source>
        <dbReference type="ARBA" id="ARBA00023180"/>
    </source>
</evidence>
<feature type="compositionally biased region" description="Polar residues" evidence="11">
    <location>
        <begin position="229"/>
        <end position="245"/>
    </location>
</feature>
<dbReference type="InterPro" id="IPR013783">
    <property type="entry name" value="Ig-like_fold"/>
</dbReference>
<feature type="domain" description="Immunoglobulin" evidence="13">
    <location>
        <begin position="129"/>
        <end position="216"/>
    </location>
</feature>
<evidence type="ECO:0000256" key="10">
    <source>
        <dbReference type="ARBA" id="ARBA00023319"/>
    </source>
</evidence>
<evidence type="ECO:0000256" key="7">
    <source>
        <dbReference type="ARBA" id="ARBA00023136"/>
    </source>
</evidence>
<evidence type="ECO:0000259" key="13">
    <source>
        <dbReference type="SMART" id="SM00409"/>
    </source>
</evidence>
<keyword evidence="3" id="KW-0812">Transmembrane</keyword>
<keyword evidence="5" id="KW-0677">Repeat</keyword>
<feature type="region of interest" description="Disordered" evidence="11">
    <location>
        <begin position="225"/>
        <end position="249"/>
    </location>
</feature>
<dbReference type="InterPro" id="IPR050412">
    <property type="entry name" value="Ig-like_Receptors_ImmuneReg"/>
</dbReference>
<dbReference type="GO" id="GO:0002764">
    <property type="term" value="P:immune response-regulating signaling pathway"/>
    <property type="evidence" value="ECO:0007669"/>
    <property type="project" value="TreeGrafter"/>
</dbReference>
<evidence type="ECO:0000256" key="3">
    <source>
        <dbReference type="ARBA" id="ARBA00022692"/>
    </source>
</evidence>
<keyword evidence="10" id="KW-0393">Immunoglobulin domain</keyword>
<accession>A0A4X2L2N2</accession>
<feature type="chain" id="PRO_5021331135" description="Immunoglobulin domain-containing protein" evidence="12">
    <location>
        <begin position="24"/>
        <end position="268"/>
    </location>
</feature>
<keyword evidence="2" id="KW-1003">Cell membrane</keyword>
<reference evidence="15" key="1">
    <citation type="submission" date="2018-12" db="EMBL/GenBank/DDBJ databases">
        <authorList>
            <person name="Yazar S."/>
        </authorList>
    </citation>
    <scope>NUCLEOTIDE SEQUENCE [LARGE SCALE GENOMIC DNA]</scope>
</reference>
<dbReference type="STRING" id="29139.ENSVURP00010015457"/>
<evidence type="ECO:0000256" key="12">
    <source>
        <dbReference type="SAM" id="SignalP"/>
    </source>
</evidence>
<reference evidence="14" key="2">
    <citation type="submission" date="2025-08" db="UniProtKB">
        <authorList>
            <consortium name="Ensembl"/>
        </authorList>
    </citation>
    <scope>IDENTIFICATION</scope>
</reference>
<dbReference type="FunFam" id="2.60.40.10:FF:000049">
    <property type="entry name" value="Leukocyte immunoglobulin-like receptor subfamily B member 1"/>
    <property type="match status" value="2"/>
</dbReference>
<evidence type="ECO:0000256" key="11">
    <source>
        <dbReference type="SAM" id="MobiDB-lite"/>
    </source>
</evidence>
<keyword evidence="15" id="KW-1185">Reference proteome</keyword>
<comment type="subcellular location">
    <subcellularLocation>
        <location evidence="1">Cell membrane</location>
        <topology evidence="1">Single-pass membrane protein</topology>
    </subcellularLocation>
</comment>
<evidence type="ECO:0000256" key="1">
    <source>
        <dbReference type="ARBA" id="ARBA00004162"/>
    </source>
</evidence>
<evidence type="ECO:0000313" key="15">
    <source>
        <dbReference type="Proteomes" id="UP000314987"/>
    </source>
</evidence>
<keyword evidence="7" id="KW-0472">Membrane</keyword>
<protein>
    <recommendedName>
        <fullName evidence="13">Immunoglobulin domain-containing protein</fullName>
    </recommendedName>
</protein>
<dbReference type="GO" id="GO:0005886">
    <property type="term" value="C:plasma membrane"/>
    <property type="evidence" value="ECO:0007669"/>
    <property type="project" value="UniProtKB-SubCell"/>
</dbReference>
<evidence type="ECO:0000256" key="5">
    <source>
        <dbReference type="ARBA" id="ARBA00022737"/>
    </source>
</evidence>
<evidence type="ECO:0000313" key="14">
    <source>
        <dbReference type="Ensembl" id="ENSVURP00010015457.1"/>
    </source>
</evidence>
<evidence type="ECO:0000256" key="8">
    <source>
        <dbReference type="ARBA" id="ARBA00023157"/>
    </source>
</evidence>
<dbReference type="InterPro" id="IPR036179">
    <property type="entry name" value="Ig-like_dom_sf"/>
</dbReference>
<dbReference type="Proteomes" id="UP000314987">
    <property type="component" value="Unassembled WGS sequence"/>
</dbReference>
<feature type="domain" description="Immunoglobulin" evidence="13">
    <location>
        <begin position="34"/>
        <end position="118"/>
    </location>
</feature>
<proteinExistence type="predicted"/>
<feature type="signal peptide" evidence="12">
    <location>
        <begin position="1"/>
        <end position="23"/>
    </location>
</feature>
<evidence type="ECO:0000256" key="6">
    <source>
        <dbReference type="ARBA" id="ARBA00022989"/>
    </source>
</evidence>
<dbReference type="PANTHER" id="PTHR11738">
    <property type="entry name" value="MHC CLASS I NK CELL RECEPTOR"/>
    <property type="match status" value="1"/>
</dbReference>
<dbReference type="OMA" id="PARQHYT"/>
<dbReference type="SUPFAM" id="SSF48726">
    <property type="entry name" value="Immunoglobulin"/>
    <property type="match status" value="2"/>
</dbReference>
<sequence length="268" mass="29617">MTHTLSVLLCLGLCLGQRMRAEADTLPRPSLRAENGSLVPLGRSVILRCQGSVEADDYILEKDHGSRRIQIMDAKPSGIEGEFHIPGVTAKHAGTYYCSYLHSSGWSEHSDPLELVVTGVYDPSSLSALPSSMVASGHNVTFLCQSQRWYDRSALYKNGEQITQGRAQHHLRGSLANFSIPAVNSTHRGTYRCYNFYSYFPYVWSAPSSPLVLWVTVPGTSKDDHLPQNPGNLQVLTSSPPTQTGARRRVRRITESSYLTSGQARRGH</sequence>
<keyword evidence="9" id="KW-0325">Glycoprotein</keyword>
<evidence type="ECO:0000256" key="4">
    <source>
        <dbReference type="ARBA" id="ARBA00022729"/>
    </source>
</evidence>
<organism evidence="14 15">
    <name type="scientific">Vombatus ursinus</name>
    <name type="common">Common wombat</name>
    <dbReference type="NCBI Taxonomy" id="29139"/>
    <lineage>
        <taxon>Eukaryota</taxon>
        <taxon>Metazoa</taxon>
        <taxon>Chordata</taxon>
        <taxon>Craniata</taxon>
        <taxon>Vertebrata</taxon>
        <taxon>Euteleostomi</taxon>
        <taxon>Mammalia</taxon>
        <taxon>Metatheria</taxon>
        <taxon>Diprotodontia</taxon>
        <taxon>Vombatidae</taxon>
        <taxon>Vombatus</taxon>
    </lineage>
</organism>
<reference evidence="14" key="3">
    <citation type="submission" date="2025-09" db="UniProtKB">
        <authorList>
            <consortium name="Ensembl"/>
        </authorList>
    </citation>
    <scope>IDENTIFICATION</scope>
</reference>
<dbReference type="GeneTree" id="ENSGT01100000263478"/>
<dbReference type="Ensembl" id="ENSVURT00010017572.1">
    <property type="protein sequence ID" value="ENSVURP00010015457.1"/>
    <property type="gene ID" value="ENSVURG00010011847.1"/>
</dbReference>
<dbReference type="Gene3D" id="2.60.40.10">
    <property type="entry name" value="Immunoglobulins"/>
    <property type="match status" value="2"/>
</dbReference>
<dbReference type="CDD" id="cd16843">
    <property type="entry name" value="IgC2_D1_D2_LILR_KIR_like"/>
    <property type="match status" value="1"/>
</dbReference>